<evidence type="ECO:0000313" key="4">
    <source>
        <dbReference type="Proteomes" id="UP000192491"/>
    </source>
</evidence>
<dbReference type="AlphaFoldDB" id="A0A1Y1QP01"/>
<dbReference type="SUPFAM" id="SSF52833">
    <property type="entry name" value="Thioredoxin-like"/>
    <property type="match status" value="1"/>
</dbReference>
<dbReference type="InterPro" id="IPR036249">
    <property type="entry name" value="Thioredoxin-like_sf"/>
</dbReference>
<dbReference type="InterPro" id="IPR006660">
    <property type="entry name" value="Arsenate_reductase-like"/>
</dbReference>
<comment type="similarity">
    <text evidence="1 2">Belongs to the ArsC family.</text>
</comment>
<dbReference type="EMBL" id="MTEJ01000113">
    <property type="protein sequence ID" value="OQX10411.1"/>
    <property type="molecule type" value="Genomic_DNA"/>
</dbReference>
<evidence type="ECO:0000313" key="3">
    <source>
        <dbReference type="EMBL" id="OQX10411.1"/>
    </source>
</evidence>
<protein>
    <submittedName>
        <fullName evidence="3">ArsC family reductase</fullName>
    </submittedName>
</protein>
<dbReference type="Gene3D" id="3.40.30.10">
    <property type="entry name" value="Glutaredoxin"/>
    <property type="match status" value="1"/>
</dbReference>
<sequence>MTTIMYGIPNCDTVKKARAWLGERGIDYTFHDFRKDGVNPVWLREWVTEFGWEALVNRKGTTWRNLPEESRENMDEAIALAVMEELPAIIKRPLLDMGSRHVVGFSPDAYRQLFQN</sequence>
<dbReference type="Pfam" id="PF03960">
    <property type="entry name" value="ArsC"/>
    <property type="match status" value="1"/>
</dbReference>
<proteinExistence type="inferred from homology"/>
<dbReference type="PANTHER" id="PTHR30041:SF8">
    <property type="entry name" value="PROTEIN YFFB"/>
    <property type="match status" value="1"/>
</dbReference>
<dbReference type="NCBIfam" id="TIGR01617">
    <property type="entry name" value="arsC_related"/>
    <property type="match status" value="1"/>
</dbReference>
<evidence type="ECO:0000256" key="1">
    <source>
        <dbReference type="ARBA" id="ARBA00007198"/>
    </source>
</evidence>
<name>A0A1Y1QP01_9GAMM</name>
<evidence type="ECO:0000256" key="2">
    <source>
        <dbReference type="PROSITE-ProRule" id="PRU01282"/>
    </source>
</evidence>
<gene>
    <name evidence="3" type="ORF">BWK73_20390</name>
</gene>
<dbReference type="CDD" id="cd03035">
    <property type="entry name" value="ArsC_Yffb"/>
    <property type="match status" value="1"/>
</dbReference>
<reference evidence="3 4" key="1">
    <citation type="submission" date="2017-01" db="EMBL/GenBank/DDBJ databases">
        <title>Novel large sulfur bacteria in the metagenomes of groundwater-fed chemosynthetic microbial mats in the Lake Huron basin.</title>
        <authorList>
            <person name="Sharrar A.M."/>
            <person name="Flood B.E."/>
            <person name="Bailey J.V."/>
            <person name="Jones D.S."/>
            <person name="Biddanda B."/>
            <person name="Ruberg S.A."/>
            <person name="Marcus D.N."/>
            <person name="Dick G.J."/>
        </authorList>
    </citation>
    <scope>NUCLEOTIDE SEQUENCE [LARGE SCALE GENOMIC DNA]</scope>
    <source>
        <strain evidence="3">A8</strain>
    </source>
</reference>
<dbReference type="PROSITE" id="PS51353">
    <property type="entry name" value="ARSC"/>
    <property type="match status" value="1"/>
</dbReference>
<accession>A0A1Y1QP01</accession>
<organism evidence="3 4">
    <name type="scientific">Thiothrix lacustris</name>
    <dbReference type="NCBI Taxonomy" id="525917"/>
    <lineage>
        <taxon>Bacteria</taxon>
        <taxon>Pseudomonadati</taxon>
        <taxon>Pseudomonadota</taxon>
        <taxon>Gammaproteobacteria</taxon>
        <taxon>Thiotrichales</taxon>
        <taxon>Thiotrichaceae</taxon>
        <taxon>Thiothrix</taxon>
    </lineage>
</organism>
<dbReference type="NCBIfam" id="NF008107">
    <property type="entry name" value="PRK10853.1"/>
    <property type="match status" value="1"/>
</dbReference>
<dbReference type="PANTHER" id="PTHR30041">
    <property type="entry name" value="ARSENATE REDUCTASE"/>
    <property type="match status" value="1"/>
</dbReference>
<dbReference type="InterPro" id="IPR006504">
    <property type="entry name" value="Tscrpt_reg_Spx/MgsR"/>
</dbReference>
<dbReference type="Proteomes" id="UP000192491">
    <property type="component" value="Unassembled WGS sequence"/>
</dbReference>
<comment type="caution">
    <text evidence="3">The sequence shown here is derived from an EMBL/GenBank/DDBJ whole genome shotgun (WGS) entry which is preliminary data.</text>
</comment>